<keyword evidence="10" id="KW-0813">Transport</keyword>
<evidence type="ECO:0000313" key="12">
    <source>
        <dbReference type="Proteomes" id="UP000196475"/>
    </source>
</evidence>
<reference evidence="12" key="1">
    <citation type="submission" date="2016-06" db="EMBL/GenBank/DDBJ databases">
        <authorList>
            <person name="Nascimento L."/>
            <person name="Pereira R.V."/>
            <person name="Martins L.F."/>
            <person name="Quaggio R.B."/>
            <person name="Silva A.M."/>
            <person name="Setubal J.C."/>
        </authorList>
    </citation>
    <scope>NUCLEOTIDE SEQUENCE [LARGE SCALE GENOMIC DNA]</scope>
</reference>
<dbReference type="InterPro" id="IPR003691">
    <property type="entry name" value="FluC"/>
</dbReference>
<proteinExistence type="inferred from homology"/>
<dbReference type="GO" id="GO:0046872">
    <property type="term" value="F:metal ion binding"/>
    <property type="evidence" value="ECO:0007669"/>
    <property type="project" value="UniProtKB-KW"/>
</dbReference>
<evidence type="ECO:0000256" key="6">
    <source>
        <dbReference type="ARBA" id="ARBA00023303"/>
    </source>
</evidence>
<evidence type="ECO:0000256" key="1">
    <source>
        <dbReference type="ARBA" id="ARBA00004651"/>
    </source>
</evidence>
<keyword evidence="2 10" id="KW-1003">Cell membrane</keyword>
<feature type="transmembrane region" description="Helical" evidence="10">
    <location>
        <begin position="33"/>
        <end position="53"/>
    </location>
</feature>
<dbReference type="HAMAP" id="MF_00454">
    <property type="entry name" value="FluC"/>
    <property type="match status" value="1"/>
</dbReference>
<dbReference type="EMBL" id="LZRT01000091">
    <property type="protein sequence ID" value="OUM86351.1"/>
    <property type="molecule type" value="Genomic_DNA"/>
</dbReference>
<evidence type="ECO:0000313" key="11">
    <source>
        <dbReference type="EMBL" id="OUM86351.1"/>
    </source>
</evidence>
<dbReference type="NCBIfam" id="TIGR00494">
    <property type="entry name" value="crcB"/>
    <property type="match status" value="1"/>
</dbReference>
<sequence length="122" mass="13317">MAEIGWIAAGGFLGAMARYAMVAFVSARWPTRLPLGTLLVNLIGSFLLGWIASSGLNEQIAFFLGTGFMGAFTTFSTFKLESVNLFRWGEGKTSLLYMGMTYLLGIGAAWLGYLIHMLLFTL</sequence>
<comment type="similarity">
    <text evidence="7 10">Belongs to the fluoride channel Fluc/FEX (TC 1.A.43) family.</text>
</comment>
<dbReference type="Pfam" id="PF02537">
    <property type="entry name" value="CRCB"/>
    <property type="match status" value="1"/>
</dbReference>
<evidence type="ECO:0000256" key="7">
    <source>
        <dbReference type="ARBA" id="ARBA00035120"/>
    </source>
</evidence>
<evidence type="ECO:0000256" key="5">
    <source>
        <dbReference type="ARBA" id="ARBA00023136"/>
    </source>
</evidence>
<organism evidence="11 12">
    <name type="scientific">Bacillus thermozeamaize</name>
    <dbReference type="NCBI Taxonomy" id="230954"/>
    <lineage>
        <taxon>Bacteria</taxon>
        <taxon>Bacillati</taxon>
        <taxon>Bacillota</taxon>
        <taxon>Bacilli</taxon>
        <taxon>Bacillales</taxon>
        <taxon>Bacillaceae</taxon>
        <taxon>Bacillus</taxon>
    </lineage>
</organism>
<keyword evidence="5 10" id="KW-0472">Membrane</keyword>
<feature type="binding site" evidence="10">
    <location>
        <position position="70"/>
    </location>
    <ligand>
        <name>Na(+)</name>
        <dbReference type="ChEBI" id="CHEBI:29101"/>
        <note>structural</note>
    </ligand>
</feature>
<keyword evidence="10" id="KW-0479">Metal-binding</keyword>
<evidence type="ECO:0000256" key="9">
    <source>
        <dbReference type="ARBA" id="ARBA00049940"/>
    </source>
</evidence>
<name>A0A1Y3PG89_9BACI</name>
<feature type="transmembrane region" description="Helical" evidence="10">
    <location>
        <begin position="99"/>
        <end position="120"/>
    </location>
</feature>
<evidence type="ECO:0000256" key="8">
    <source>
        <dbReference type="ARBA" id="ARBA00035585"/>
    </source>
</evidence>
<comment type="catalytic activity">
    <reaction evidence="8">
        <text>fluoride(in) = fluoride(out)</text>
        <dbReference type="Rhea" id="RHEA:76159"/>
        <dbReference type="ChEBI" id="CHEBI:17051"/>
    </reaction>
    <physiologicalReaction direction="left-to-right" evidence="8">
        <dbReference type="Rhea" id="RHEA:76160"/>
    </physiologicalReaction>
</comment>
<keyword evidence="6 10" id="KW-0407">Ion channel</keyword>
<dbReference type="GO" id="GO:0062054">
    <property type="term" value="F:fluoride channel activity"/>
    <property type="evidence" value="ECO:0007669"/>
    <property type="project" value="UniProtKB-UniRule"/>
</dbReference>
<feature type="transmembrane region" description="Helical" evidence="10">
    <location>
        <begin position="59"/>
        <end position="78"/>
    </location>
</feature>
<evidence type="ECO:0000256" key="4">
    <source>
        <dbReference type="ARBA" id="ARBA00022989"/>
    </source>
</evidence>
<feature type="transmembrane region" description="Helical" evidence="10">
    <location>
        <begin position="6"/>
        <end position="26"/>
    </location>
</feature>
<accession>A0A1Y3PG89</accession>
<feature type="binding site" evidence="10">
    <location>
        <position position="73"/>
    </location>
    <ligand>
        <name>Na(+)</name>
        <dbReference type="ChEBI" id="CHEBI:29101"/>
        <note>structural</note>
    </ligand>
</feature>
<comment type="function">
    <text evidence="9 10">Fluoride-specific ion channel. Important for reducing fluoride concentration in the cell, thus reducing its toxicity.</text>
</comment>
<comment type="activity regulation">
    <text evidence="10">Na(+) is not transported, but it plays an essential structural role and its presence is essential for fluoride channel function.</text>
</comment>
<dbReference type="GO" id="GO:0140114">
    <property type="term" value="P:cellular detoxification of fluoride"/>
    <property type="evidence" value="ECO:0007669"/>
    <property type="project" value="UniProtKB-UniRule"/>
</dbReference>
<evidence type="ECO:0000256" key="10">
    <source>
        <dbReference type="HAMAP-Rule" id="MF_00454"/>
    </source>
</evidence>
<keyword evidence="10" id="KW-0406">Ion transport</keyword>
<dbReference type="AlphaFoldDB" id="A0A1Y3PG89"/>
<dbReference type="Proteomes" id="UP000196475">
    <property type="component" value="Unassembled WGS sequence"/>
</dbReference>
<dbReference type="PANTHER" id="PTHR28259">
    <property type="entry name" value="FLUORIDE EXPORT PROTEIN 1-RELATED"/>
    <property type="match status" value="1"/>
</dbReference>
<evidence type="ECO:0000256" key="2">
    <source>
        <dbReference type="ARBA" id="ARBA00022475"/>
    </source>
</evidence>
<comment type="caution">
    <text evidence="11">The sequence shown here is derived from an EMBL/GenBank/DDBJ whole genome shotgun (WGS) entry which is preliminary data.</text>
</comment>
<protein>
    <recommendedName>
        <fullName evidence="10">Fluoride-specific ion channel FluC</fullName>
    </recommendedName>
</protein>
<dbReference type="PANTHER" id="PTHR28259:SF1">
    <property type="entry name" value="FLUORIDE EXPORT PROTEIN 1-RELATED"/>
    <property type="match status" value="1"/>
</dbReference>
<dbReference type="GO" id="GO:0005886">
    <property type="term" value="C:plasma membrane"/>
    <property type="evidence" value="ECO:0007669"/>
    <property type="project" value="UniProtKB-SubCell"/>
</dbReference>
<comment type="subcellular location">
    <subcellularLocation>
        <location evidence="1 10">Cell membrane</location>
        <topology evidence="1 10">Multi-pass membrane protein</topology>
    </subcellularLocation>
</comment>
<keyword evidence="4 10" id="KW-1133">Transmembrane helix</keyword>
<evidence type="ECO:0000256" key="3">
    <source>
        <dbReference type="ARBA" id="ARBA00022692"/>
    </source>
</evidence>
<keyword evidence="3 10" id="KW-0812">Transmembrane</keyword>
<gene>
    <name evidence="10" type="primary">fluC</name>
    <name evidence="10" type="synonym">crcB</name>
    <name evidence="11" type="ORF">BAA01_00555</name>
</gene>
<keyword evidence="10" id="KW-0915">Sodium</keyword>